<evidence type="ECO:0000313" key="4">
    <source>
        <dbReference type="Proteomes" id="UP000694843"/>
    </source>
</evidence>
<dbReference type="RefSeq" id="XP_018020036.1">
    <property type="nucleotide sequence ID" value="XM_018164547.2"/>
</dbReference>
<dbReference type="InterPro" id="IPR017920">
    <property type="entry name" value="COMM"/>
</dbReference>
<dbReference type="Pfam" id="PF21672">
    <property type="entry name" value="COMM_HN"/>
    <property type="match status" value="1"/>
</dbReference>
<dbReference type="PANTHER" id="PTHR31159">
    <property type="entry name" value="COMM DOMAIN-CONTAINING PROTEIN 3"/>
    <property type="match status" value="1"/>
</dbReference>
<evidence type="ECO:0000256" key="1">
    <source>
        <dbReference type="ARBA" id="ARBA00016548"/>
    </source>
</evidence>
<keyword evidence="4" id="KW-1185">Reference proteome</keyword>
<comment type="similarity">
    <text evidence="2">Belongs to the COMM domain-containing protein 3 family.</text>
</comment>
<organism evidence="4 5">
    <name type="scientific">Hyalella azteca</name>
    <name type="common">Amphipod</name>
    <dbReference type="NCBI Taxonomy" id="294128"/>
    <lineage>
        <taxon>Eukaryota</taxon>
        <taxon>Metazoa</taxon>
        <taxon>Ecdysozoa</taxon>
        <taxon>Arthropoda</taxon>
        <taxon>Crustacea</taxon>
        <taxon>Multicrustacea</taxon>
        <taxon>Malacostraca</taxon>
        <taxon>Eumalacostraca</taxon>
        <taxon>Peracarida</taxon>
        <taxon>Amphipoda</taxon>
        <taxon>Senticaudata</taxon>
        <taxon>Talitrida</taxon>
        <taxon>Talitroidea</taxon>
        <taxon>Hyalellidae</taxon>
        <taxon>Hyalella</taxon>
    </lineage>
</organism>
<evidence type="ECO:0000313" key="5">
    <source>
        <dbReference type="RefSeq" id="XP_018020036.1"/>
    </source>
</evidence>
<protein>
    <recommendedName>
        <fullName evidence="1">COMM domain-containing protein 3</fullName>
    </recommendedName>
</protein>
<sequence length="210" mass="22602">MELSFEVCNALKALSSSPKAEFEAVVVQATEDLIEISQEEKIVTCQSKVCCSSSSSYSSLLTLFTELSKHQLSSQHLTEQLQDLDWPQDRIASVCTAYESVTSSVRCCLSSVASLLPHIVDVDWKLVHTVSSTSNAAEKESVYLLRFTVRPSNMASNGTGCSTNEAGSAASGSKPNLEYITLRCSLPELVAVTDSLRRAVATLNKLAGAN</sequence>
<dbReference type="PROSITE" id="PS51269">
    <property type="entry name" value="COMM"/>
    <property type="match status" value="1"/>
</dbReference>
<reference evidence="5" key="1">
    <citation type="submission" date="2025-08" db="UniProtKB">
        <authorList>
            <consortium name="RefSeq"/>
        </authorList>
    </citation>
    <scope>IDENTIFICATION</scope>
    <source>
        <tissue evidence="5">Whole organism</tissue>
    </source>
</reference>
<dbReference type="AlphaFoldDB" id="A0A8B7P4N6"/>
<name>A0A8B7P4N6_HYAAZ</name>
<dbReference type="OrthoDB" id="284322at2759"/>
<dbReference type="PANTHER" id="PTHR31159:SF1">
    <property type="entry name" value="COMM DOMAIN-CONTAINING PROTEIN 3"/>
    <property type="match status" value="1"/>
</dbReference>
<proteinExistence type="inferred from homology"/>
<gene>
    <name evidence="5" type="primary">LOC108676473</name>
</gene>
<dbReference type="KEGG" id="hazt:108676473"/>
<evidence type="ECO:0000259" key="3">
    <source>
        <dbReference type="PROSITE" id="PS51269"/>
    </source>
</evidence>
<evidence type="ECO:0000256" key="2">
    <source>
        <dbReference type="ARBA" id="ARBA00093469"/>
    </source>
</evidence>
<dbReference type="GeneID" id="108676473"/>
<dbReference type="GO" id="GO:0006814">
    <property type="term" value="P:sodium ion transport"/>
    <property type="evidence" value="ECO:0007669"/>
    <property type="project" value="InterPro"/>
</dbReference>
<accession>A0A8B7P4N6</accession>
<dbReference type="InterPro" id="IPR037355">
    <property type="entry name" value="COMMD3"/>
</dbReference>
<feature type="domain" description="COMM" evidence="3">
    <location>
        <begin position="118"/>
        <end position="207"/>
    </location>
</feature>
<dbReference type="Pfam" id="PF07258">
    <property type="entry name" value="COMM_domain"/>
    <property type="match status" value="1"/>
</dbReference>
<dbReference type="Proteomes" id="UP000694843">
    <property type="component" value="Unplaced"/>
</dbReference>